<comment type="caution">
    <text evidence="2">The sequence shown here is derived from an EMBL/GenBank/DDBJ whole genome shotgun (WGS) entry which is preliminary data.</text>
</comment>
<reference evidence="3" key="1">
    <citation type="submission" date="2014-03" db="EMBL/GenBank/DDBJ databases">
        <authorList>
            <person name="Urmite Genomes U."/>
        </authorList>
    </citation>
    <scope>NUCLEOTIDE SEQUENCE [LARGE SCALE GENOMIC DNA]</scope>
    <source>
        <strain evidence="3">HD-03</strain>
    </source>
</reference>
<dbReference type="SUPFAM" id="SSF53756">
    <property type="entry name" value="UDP-Glycosyltransferase/glycogen phosphorylase"/>
    <property type="match status" value="1"/>
</dbReference>
<dbReference type="PANTHER" id="PTHR12526">
    <property type="entry name" value="GLYCOSYLTRANSFERASE"/>
    <property type="match status" value="1"/>
</dbReference>
<dbReference type="InterPro" id="IPR028098">
    <property type="entry name" value="Glyco_trans_4-like_N"/>
</dbReference>
<name>A0A059NWS0_9BACI</name>
<dbReference type="RefSeq" id="WP_035506487.1">
    <property type="nucleotide sequence ID" value="NZ_CCDH010000001.1"/>
</dbReference>
<dbReference type="EMBL" id="CCDI010000001">
    <property type="protein sequence ID" value="CDQ22976.1"/>
    <property type="molecule type" value="Genomic_DNA"/>
</dbReference>
<keyword evidence="3" id="KW-1185">Reference proteome</keyword>
<dbReference type="PANTHER" id="PTHR12526:SF622">
    <property type="entry name" value="GLYCOSYLTRANSFERASE (GROUP I)"/>
    <property type="match status" value="1"/>
</dbReference>
<gene>
    <name evidence="2" type="ORF">BN983_01195</name>
</gene>
<dbReference type="Gene3D" id="3.40.50.2000">
    <property type="entry name" value="Glycogen Phosphorylase B"/>
    <property type="match status" value="2"/>
</dbReference>
<dbReference type="Pfam" id="PF13692">
    <property type="entry name" value="Glyco_trans_1_4"/>
    <property type="match status" value="1"/>
</dbReference>
<organism evidence="2 3">
    <name type="scientific">Halobacillus karajensis</name>
    <dbReference type="NCBI Taxonomy" id="195088"/>
    <lineage>
        <taxon>Bacteria</taxon>
        <taxon>Bacillati</taxon>
        <taxon>Bacillota</taxon>
        <taxon>Bacilli</taxon>
        <taxon>Bacillales</taxon>
        <taxon>Bacillaceae</taxon>
        <taxon>Halobacillus</taxon>
    </lineage>
</organism>
<sequence>MKIWIFNHYSTTPNHVGGTRHYDLAYELIKKGHEVTIFASSFNHFQKKETINYEANSYSKKVNVNGVNYVWIKTIKYNGTLKRIFNILDYTRKAYKIAKDEIHNNGPDIVLGSSIHPLAAFIGYRISRKAESAFYFEERDLWPQTFVDFGKISKNNPISKILYSLEKFLYDRSDKIIVLFDKASKYVASRNVEKNKIIYLPNGVNIENYYNYKKDQEISNLMNSFNYKVVYTGSHGIANHLEPLIEAANLLQNKEGNLDIQFILVGNGLEKPKLIKLAKKYSLKNVTFVDSIPKEKIPFLLSLADLSFISIKKSPLYKWGFSMNKLYDYMASGLPIIMYSSKDVVGNLKGVYGVNLAESYNDLAKDILTISYDEMYKNSAGDSLKKFVRESYSWDKLALKLESHMIEDINSNNR</sequence>
<dbReference type="GO" id="GO:0016740">
    <property type="term" value="F:transferase activity"/>
    <property type="evidence" value="ECO:0007669"/>
    <property type="project" value="UniProtKB-KW"/>
</dbReference>
<dbReference type="AlphaFoldDB" id="A0A059NWS0"/>
<dbReference type="Pfam" id="PF13439">
    <property type="entry name" value="Glyco_transf_4"/>
    <property type="match status" value="1"/>
</dbReference>
<accession>A0A059NWS0</accession>
<reference evidence="2 3" key="2">
    <citation type="submission" date="2014-05" db="EMBL/GenBank/DDBJ databases">
        <title>Draft genome sequence of Halobacillus karajensis HK-03.</title>
        <authorList>
            <person name="Khelaifia S."/>
            <person name="Croce O."/>
            <person name="Lagier J.C."/>
            <person name="Raoult D."/>
        </authorList>
    </citation>
    <scope>NUCLEOTIDE SEQUENCE [LARGE SCALE GENOMIC DNA]</scope>
    <source>
        <strain evidence="2 3">HD-03</strain>
    </source>
</reference>
<evidence type="ECO:0000313" key="3">
    <source>
        <dbReference type="Proteomes" id="UP000028868"/>
    </source>
</evidence>
<dbReference type="Proteomes" id="UP000028868">
    <property type="component" value="Unassembled WGS sequence"/>
</dbReference>
<keyword evidence="2" id="KW-0808">Transferase</keyword>
<proteinExistence type="predicted"/>
<feature type="domain" description="Glycosyltransferase subfamily 4-like N-terminal" evidence="1">
    <location>
        <begin position="22"/>
        <end position="207"/>
    </location>
</feature>
<dbReference type="CDD" id="cd03794">
    <property type="entry name" value="GT4_WbuB-like"/>
    <property type="match status" value="1"/>
</dbReference>
<evidence type="ECO:0000259" key="1">
    <source>
        <dbReference type="Pfam" id="PF13439"/>
    </source>
</evidence>
<evidence type="ECO:0000313" key="2">
    <source>
        <dbReference type="EMBL" id="CDQ22976.1"/>
    </source>
</evidence>
<protein>
    <submittedName>
        <fullName evidence="2">Glycosyl transferase</fullName>
    </submittedName>
</protein>